<dbReference type="InterPro" id="IPR004365">
    <property type="entry name" value="NA-bd_OB_tRNA"/>
</dbReference>
<dbReference type="InterPro" id="IPR045864">
    <property type="entry name" value="aa-tRNA-synth_II/BPL/LPL"/>
</dbReference>
<dbReference type="PANTHER" id="PTHR22594:SF5">
    <property type="entry name" value="ASPARTATE--TRNA LIGASE, MITOCHONDRIAL"/>
    <property type="match status" value="1"/>
</dbReference>
<feature type="binding site" evidence="7">
    <location>
        <position position="329"/>
    </location>
    <ligand>
        <name>L-aspartate</name>
        <dbReference type="ChEBI" id="CHEBI:29991"/>
    </ligand>
</feature>
<comment type="similarity">
    <text evidence="1 7">Belongs to the class-II aminoacyl-tRNA synthetase family. Type 1 subfamily.</text>
</comment>
<keyword evidence="2 7" id="KW-0436">Ligase</keyword>
<comment type="catalytic activity">
    <reaction evidence="7">
        <text>tRNA(Asx) + L-aspartate + ATP = L-aspartyl-tRNA(Asx) + AMP + diphosphate</text>
        <dbReference type="Rhea" id="RHEA:18349"/>
        <dbReference type="Rhea" id="RHEA-COMP:9710"/>
        <dbReference type="Rhea" id="RHEA-COMP:9711"/>
        <dbReference type="ChEBI" id="CHEBI:29991"/>
        <dbReference type="ChEBI" id="CHEBI:30616"/>
        <dbReference type="ChEBI" id="CHEBI:33019"/>
        <dbReference type="ChEBI" id="CHEBI:78442"/>
        <dbReference type="ChEBI" id="CHEBI:78516"/>
        <dbReference type="ChEBI" id="CHEBI:456215"/>
        <dbReference type="EC" id="6.1.1.23"/>
    </reaction>
</comment>
<dbReference type="InterPro" id="IPR006195">
    <property type="entry name" value="aa-tRNA-synth_II"/>
</dbReference>
<dbReference type="Gene3D" id="3.30.1360.30">
    <property type="entry name" value="GAD-like domain"/>
    <property type="match status" value="1"/>
</dbReference>
<dbReference type="PANTHER" id="PTHR22594">
    <property type="entry name" value="ASPARTYL/LYSYL-TRNA SYNTHETASE"/>
    <property type="match status" value="1"/>
</dbReference>
<evidence type="ECO:0000256" key="3">
    <source>
        <dbReference type="ARBA" id="ARBA00022741"/>
    </source>
</evidence>
<name>A0A1G2FY05_9BACT</name>
<dbReference type="InterPro" id="IPR047089">
    <property type="entry name" value="Asp-tRNA-ligase_1_N"/>
</dbReference>
<dbReference type="AlphaFoldDB" id="A0A1G2FY05"/>
<accession>A0A1G2FY05</accession>
<dbReference type="GO" id="GO:0005524">
    <property type="term" value="F:ATP binding"/>
    <property type="evidence" value="ECO:0007669"/>
    <property type="project" value="UniProtKB-UniRule"/>
</dbReference>
<dbReference type="Pfam" id="PF00152">
    <property type="entry name" value="tRNA-synt_2"/>
    <property type="match status" value="1"/>
</dbReference>
<feature type="binding site" evidence="7">
    <location>
        <position position="177"/>
    </location>
    <ligand>
        <name>L-aspartate</name>
        <dbReference type="ChEBI" id="CHEBI:29991"/>
    </ligand>
</feature>
<dbReference type="EMBL" id="MHNI01000012">
    <property type="protein sequence ID" value="OGZ42956.1"/>
    <property type="molecule type" value="Genomic_DNA"/>
</dbReference>
<evidence type="ECO:0000256" key="5">
    <source>
        <dbReference type="ARBA" id="ARBA00022917"/>
    </source>
</evidence>
<keyword evidence="4 7" id="KW-0067">ATP-binding</keyword>
<feature type="binding site" evidence="7">
    <location>
        <position position="232"/>
    </location>
    <ligand>
        <name>ATP</name>
        <dbReference type="ChEBI" id="CHEBI:30616"/>
    </ligand>
</feature>
<dbReference type="GO" id="GO:0006422">
    <property type="term" value="P:aspartyl-tRNA aminoacylation"/>
    <property type="evidence" value="ECO:0007669"/>
    <property type="project" value="UniProtKB-UniRule"/>
</dbReference>
<feature type="domain" description="Aminoacyl-transfer RNA synthetases class-II family profile" evidence="8">
    <location>
        <begin position="147"/>
        <end position="435"/>
    </location>
</feature>
<feature type="binding site" evidence="7">
    <location>
        <position position="363"/>
    </location>
    <ligand>
        <name>ATP</name>
        <dbReference type="ChEBI" id="CHEBI:30616"/>
    </ligand>
</feature>
<feature type="binding site" evidence="7">
    <location>
        <position position="370"/>
    </location>
    <ligand>
        <name>L-aspartate</name>
        <dbReference type="ChEBI" id="CHEBI:29991"/>
    </ligand>
</feature>
<evidence type="ECO:0000256" key="1">
    <source>
        <dbReference type="ARBA" id="ARBA00006303"/>
    </source>
</evidence>
<keyword evidence="7" id="KW-0963">Cytoplasm</keyword>
<dbReference type="Gene3D" id="2.40.50.140">
    <property type="entry name" value="Nucleic acid-binding proteins"/>
    <property type="match status" value="1"/>
</dbReference>
<comment type="caution">
    <text evidence="9">The sequence shown here is derived from an EMBL/GenBank/DDBJ whole genome shotgun (WGS) entry which is preliminary data.</text>
</comment>
<protein>
    <recommendedName>
        <fullName evidence="7">Aspartate--tRNA(Asp/Asn) ligase</fullName>
        <ecNumber evidence="7">6.1.1.23</ecNumber>
    </recommendedName>
    <alternativeName>
        <fullName evidence="7">Aspartyl-tRNA synthetase</fullName>
        <shortName evidence="7">AspRS</shortName>
    </alternativeName>
    <alternativeName>
        <fullName evidence="7">Non-discriminating aspartyl-tRNA synthetase</fullName>
        <shortName evidence="7">ND-AspRS</shortName>
    </alternativeName>
</protein>
<reference evidence="9 10" key="1">
    <citation type="journal article" date="2016" name="Nat. Commun.">
        <title>Thousands of microbial genomes shed light on interconnected biogeochemical processes in an aquifer system.</title>
        <authorList>
            <person name="Anantharaman K."/>
            <person name="Brown C.T."/>
            <person name="Hug L.A."/>
            <person name="Sharon I."/>
            <person name="Castelle C.J."/>
            <person name="Probst A.J."/>
            <person name="Thomas B.C."/>
            <person name="Singh A."/>
            <person name="Wilkins M.J."/>
            <person name="Karaoz U."/>
            <person name="Brodie E.L."/>
            <person name="Williams K.H."/>
            <person name="Hubbard S.S."/>
            <person name="Banfield J.F."/>
        </authorList>
    </citation>
    <scope>NUCLEOTIDE SEQUENCE [LARGE SCALE GENOMIC DNA]</scope>
</reference>
<dbReference type="InterPro" id="IPR004115">
    <property type="entry name" value="GAD-like_sf"/>
</dbReference>
<dbReference type="HAMAP" id="MF_00044">
    <property type="entry name" value="Asp_tRNA_synth_type1"/>
    <property type="match status" value="1"/>
</dbReference>
<feature type="site" description="Important for tRNA non-discrimination" evidence="7">
    <location>
        <position position="33"/>
    </location>
</feature>
<dbReference type="InterPro" id="IPR004524">
    <property type="entry name" value="Asp-tRNA-ligase_1"/>
</dbReference>
<dbReference type="Proteomes" id="UP000176700">
    <property type="component" value="Unassembled WGS sequence"/>
</dbReference>
<dbReference type="GO" id="GO:0004815">
    <property type="term" value="F:aspartate-tRNA ligase activity"/>
    <property type="evidence" value="ECO:0007669"/>
    <property type="project" value="UniProtKB-UniRule"/>
</dbReference>
<dbReference type="GO" id="GO:0005737">
    <property type="term" value="C:cytoplasm"/>
    <property type="evidence" value="ECO:0007669"/>
    <property type="project" value="UniProtKB-SubCell"/>
</dbReference>
<evidence type="ECO:0000256" key="7">
    <source>
        <dbReference type="HAMAP-Rule" id="MF_00044"/>
    </source>
</evidence>
<feature type="region of interest" description="Aspartate" evidence="7">
    <location>
        <begin position="201"/>
        <end position="204"/>
    </location>
</feature>
<proteinExistence type="inferred from homology"/>
<dbReference type="InterPro" id="IPR004364">
    <property type="entry name" value="Aa-tRNA-synt_II"/>
</dbReference>
<dbReference type="Gene3D" id="3.30.930.10">
    <property type="entry name" value="Bira Bifunctional Protein, Domain 2"/>
    <property type="match status" value="2"/>
</dbReference>
<dbReference type="EC" id="6.1.1.23" evidence="7"/>
<dbReference type="GO" id="GO:0050560">
    <property type="term" value="F:aspartate-tRNA(Asn) ligase activity"/>
    <property type="evidence" value="ECO:0007669"/>
    <property type="project" value="UniProtKB-EC"/>
</dbReference>
<dbReference type="PROSITE" id="PS50862">
    <property type="entry name" value="AA_TRNA_LIGASE_II"/>
    <property type="match status" value="1"/>
</dbReference>
<keyword evidence="6 7" id="KW-0030">Aminoacyl-tRNA synthetase</keyword>
<dbReference type="CDD" id="cd00777">
    <property type="entry name" value="AspRS_core"/>
    <property type="match status" value="1"/>
</dbReference>
<evidence type="ECO:0000256" key="2">
    <source>
        <dbReference type="ARBA" id="ARBA00022598"/>
    </source>
</evidence>
<dbReference type="CDD" id="cd04317">
    <property type="entry name" value="EcAspRS_like_N"/>
    <property type="match status" value="1"/>
</dbReference>
<keyword evidence="5 7" id="KW-0648">Protein biosynthesis</keyword>
<dbReference type="PRINTS" id="PR01042">
    <property type="entry name" value="TRNASYNTHASP"/>
</dbReference>
<keyword evidence="3 7" id="KW-0547">Nucleotide-binding</keyword>
<sequence>MYKLISHYLFMGKQLKVGDTVTLHGWINVRRDHGKIIFMDLRSSFGLLQCVFTPNEKDAYDIANAIRPEWVVEITGIIKERPENMKNHELEFGGIELEAKRIKIINEALPPPFNIDAAGHDISEDLRLMYRYLDLRRPRLHENILKRDRVLTFMRNYLHDSGFIEIETPILSKSTPEGARDYVVPYRKDPGRFYALPQSPQQYKQLLMVAGFEKYFQIARCMRDEDTRLDRQPEFTQVDMEMSFISRDDIMQTVEKMLTAFIKDLYPQKRIIESPWPHIQYASAMEKYKTDRPDLRKDASDQHELAFAWIVDFPLFESEKENGYYAPSHHMFTMPKEEDVPALDTNPHSVKSYQFDLVLNGNEVGGGGIRIHNRELQEKIFQLIGFTEEQKTSFGHMLTAFQYGAPPHGGIALGFDRLFMVLQNEPNIREIMAFPKTGEGEDPMMNAPAQISKAQLEELGIIVKKERK</sequence>
<evidence type="ECO:0000313" key="9">
    <source>
        <dbReference type="EMBL" id="OGZ42956.1"/>
    </source>
</evidence>
<comment type="subcellular location">
    <subcellularLocation>
        <location evidence="7">Cytoplasm</location>
    </subcellularLocation>
</comment>
<evidence type="ECO:0000313" key="10">
    <source>
        <dbReference type="Proteomes" id="UP000176700"/>
    </source>
</evidence>
<dbReference type="Pfam" id="PF01336">
    <property type="entry name" value="tRNA_anti-codon"/>
    <property type="match status" value="1"/>
</dbReference>
<dbReference type="SUPFAM" id="SSF50249">
    <property type="entry name" value="Nucleic acid-binding proteins"/>
    <property type="match status" value="1"/>
</dbReference>
<organism evidence="9 10">
    <name type="scientific">Candidatus Ryanbacteria bacterium RIFCSPHIGHO2_01_45_13</name>
    <dbReference type="NCBI Taxonomy" id="1802112"/>
    <lineage>
        <taxon>Bacteria</taxon>
        <taxon>Candidatus Ryaniibacteriota</taxon>
    </lineage>
</organism>
<dbReference type="SUPFAM" id="SSF55681">
    <property type="entry name" value="Class II aaRS and biotin synthetases"/>
    <property type="match status" value="1"/>
</dbReference>
<feature type="binding site" evidence="7">
    <location>
        <position position="223"/>
    </location>
    <ligand>
        <name>L-aspartate</name>
        <dbReference type="ChEBI" id="CHEBI:29991"/>
    </ligand>
</feature>
<evidence type="ECO:0000256" key="4">
    <source>
        <dbReference type="ARBA" id="ARBA00022840"/>
    </source>
</evidence>
<dbReference type="GO" id="GO:0003676">
    <property type="term" value="F:nucleic acid binding"/>
    <property type="evidence" value="ECO:0007669"/>
    <property type="project" value="InterPro"/>
</dbReference>
<gene>
    <name evidence="7" type="primary">aspS</name>
    <name evidence="9" type="ORF">A2W41_02480</name>
</gene>
<evidence type="ECO:0000259" key="8">
    <source>
        <dbReference type="PROSITE" id="PS50862"/>
    </source>
</evidence>
<dbReference type="InterPro" id="IPR012340">
    <property type="entry name" value="NA-bd_OB-fold"/>
</dbReference>
<comment type="caution">
    <text evidence="7">Lacks conserved residue(s) required for the propagation of feature annotation.</text>
</comment>
<evidence type="ECO:0000256" key="6">
    <source>
        <dbReference type="ARBA" id="ARBA00023146"/>
    </source>
</evidence>
<dbReference type="InterPro" id="IPR002312">
    <property type="entry name" value="Asp/Asn-tRNA-synth_IIb"/>
</dbReference>
<feature type="binding site" evidence="7">
    <location>
        <begin position="414"/>
        <end position="417"/>
    </location>
    <ligand>
        <name>ATP</name>
        <dbReference type="ChEBI" id="CHEBI:30616"/>
    </ligand>
</feature>
<comment type="subunit">
    <text evidence="7">Homodimer.</text>
</comment>
<dbReference type="InterPro" id="IPR047090">
    <property type="entry name" value="AspRS_core"/>
</dbReference>
<comment type="function">
    <text evidence="7">Aspartyl-tRNA synthetase with relaxed tRNA specificity since it is able to aspartylate not only its cognate tRNA(Asp) but also tRNA(Asn). Reaction proceeds in two steps: L-aspartate is first activated by ATP to form Asp-AMP and then transferred to the acceptor end of tRNA(Asp/Asn).</text>
</comment>
<feature type="binding site" evidence="7">
    <location>
        <begin position="223"/>
        <end position="225"/>
    </location>
    <ligand>
        <name>ATP</name>
        <dbReference type="ChEBI" id="CHEBI:30616"/>
    </ligand>
</feature>